<protein>
    <submittedName>
        <fullName evidence="5">HAD family hydrolase</fullName>
        <ecNumber evidence="5">3.1.3.-</ecNumber>
    </submittedName>
</protein>
<dbReference type="SFLD" id="SFLDG01129">
    <property type="entry name" value="C1.5:_HAD__Beta-PGM__Phosphata"/>
    <property type="match status" value="1"/>
</dbReference>
<dbReference type="InterPro" id="IPR036412">
    <property type="entry name" value="HAD-like_sf"/>
</dbReference>
<dbReference type="RefSeq" id="WP_311938508.1">
    <property type="nucleotide sequence ID" value="NZ_JAVSCK010000002.1"/>
</dbReference>
<accession>A0ABW3RBD2</accession>
<dbReference type="NCBIfam" id="TIGR01549">
    <property type="entry name" value="HAD-SF-IA-v1"/>
    <property type="match status" value="1"/>
</dbReference>
<dbReference type="EMBL" id="JBHTLJ010000002">
    <property type="protein sequence ID" value="MFD1162296.1"/>
    <property type="molecule type" value="Genomic_DNA"/>
</dbReference>
<dbReference type="Gene3D" id="3.40.50.1000">
    <property type="entry name" value="HAD superfamily/HAD-like"/>
    <property type="match status" value="1"/>
</dbReference>
<dbReference type="InterPro" id="IPR006439">
    <property type="entry name" value="HAD-SF_hydro_IA"/>
</dbReference>
<proteinExistence type="predicted"/>
<dbReference type="EC" id="3.1.3.-" evidence="5"/>
<gene>
    <name evidence="5" type="ORF">ACFQ2E_07695</name>
</gene>
<evidence type="ECO:0000256" key="2">
    <source>
        <dbReference type="ARBA" id="ARBA00022723"/>
    </source>
</evidence>
<evidence type="ECO:0000256" key="3">
    <source>
        <dbReference type="ARBA" id="ARBA00022801"/>
    </source>
</evidence>
<evidence type="ECO:0000313" key="6">
    <source>
        <dbReference type="Proteomes" id="UP001597163"/>
    </source>
</evidence>
<organism evidence="5 6">
    <name type="scientific">Hwangdonia seohaensis</name>
    <dbReference type="NCBI Taxonomy" id="1240727"/>
    <lineage>
        <taxon>Bacteria</taxon>
        <taxon>Pseudomonadati</taxon>
        <taxon>Bacteroidota</taxon>
        <taxon>Flavobacteriia</taxon>
        <taxon>Flavobacteriales</taxon>
        <taxon>Flavobacteriaceae</taxon>
        <taxon>Hwangdonia</taxon>
    </lineage>
</organism>
<keyword evidence="4" id="KW-0460">Magnesium</keyword>
<evidence type="ECO:0000256" key="4">
    <source>
        <dbReference type="ARBA" id="ARBA00022842"/>
    </source>
</evidence>
<dbReference type="InterPro" id="IPR023214">
    <property type="entry name" value="HAD_sf"/>
</dbReference>
<keyword evidence="3 5" id="KW-0378">Hydrolase</keyword>
<evidence type="ECO:0000313" key="5">
    <source>
        <dbReference type="EMBL" id="MFD1162296.1"/>
    </source>
</evidence>
<keyword evidence="6" id="KW-1185">Reference proteome</keyword>
<comment type="caution">
    <text evidence="5">The sequence shown here is derived from an EMBL/GenBank/DDBJ whole genome shotgun (WGS) entry which is preliminary data.</text>
</comment>
<dbReference type="Proteomes" id="UP001597163">
    <property type="component" value="Unassembled WGS sequence"/>
</dbReference>
<name>A0ABW3RBD2_9FLAO</name>
<dbReference type="Pfam" id="PF13419">
    <property type="entry name" value="HAD_2"/>
    <property type="match status" value="1"/>
</dbReference>
<reference evidence="6" key="1">
    <citation type="journal article" date="2019" name="Int. J. Syst. Evol. Microbiol.">
        <title>The Global Catalogue of Microorganisms (GCM) 10K type strain sequencing project: providing services to taxonomists for standard genome sequencing and annotation.</title>
        <authorList>
            <consortium name="The Broad Institute Genomics Platform"/>
            <consortium name="The Broad Institute Genome Sequencing Center for Infectious Disease"/>
            <person name="Wu L."/>
            <person name="Ma J."/>
        </authorList>
    </citation>
    <scope>NUCLEOTIDE SEQUENCE [LARGE SCALE GENOMIC DNA]</scope>
    <source>
        <strain evidence="6">CCUG 63246</strain>
    </source>
</reference>
<evidence type="ECO:0000256" key="1">
    <source>
        <dbReference type="ARBA" id="ARBA00001946"/>
    </source>
</evidence>
<dbReference type="Gene3D" id="1.10.150.520">
    <property type="match status" value="1"/>
</dbReference>
<dbReference type="PANTHER" id="PTHR46470">
    <property type="entry name" value="N-ACYLNEURAMINATE-9-PHOSPHATASE"/>
    <property type="match status" value="1"/>
</dbReference>
<keyword evidence="2" id="KW-0479">Metal-binding</keyword>
<dbReference type="SFLD" id="SFLDS00003">
    <property type="entry name" value="Haloacid_Dehalogenase"/>
    <property type="match status" value="1"/>
</dbReference>
<sequence>MKTKKVVVFDLDDTLYNEIDYLKSAYNEISLIISKAISVLPNTIYNQMLTYFYNNDNVFESVIKKYNVPLSVSELLDVYRNHKPKLKLTKDKVEVLNELKKRGVNIGLITDGRSVQQRSKIEALKLDTWISEMLISEEFGSEKPNINNYKHFEKLFGNAKYYYIGDNIKKDFITPNKLGWTTICLKDNGQNIHTQNTSNINKQFLAHHNISKFSELIEIVF</sequence>
<dbReference type="InterPro" id="IPR041492">
    <property type="entry name" value="HAD_2"/>
</dbReference>
<dbReference type="GO" id="GO:0016787">
    <property type="term" value="F:hydrolase activity"/>
    <property type="evidence" value="ECO:0007669"/>
    <property type="project" value="UniProtKB-KW"/>
</dbReference>
<dbReference type="SUPFAM" id="SSF56784">
    <property type="entry name" value="HAD-like"/>
    <property type="match status" value="1"/>
</dbReference>
<dbReference type="InterPro" id="IPR051400">
    <property type="entry name" value="HAD-like_hydrolase"/>
</dbReference>
<comment type="cofactor">
    <cofactor evidence="1">
        <name>Mg(2+)</name>
        <dbReference type="ChEBI" id="CHEBI:18420"/>
    </cofactor>
</comment>
<dbReference type="PANTHER" id="PTHR46470:SF2">
    <property type="entry name" value="GLYCERALDEHYDE 3-PHOSPHATE PHOSPHATASE"/>
    <property type="match status" value="1"/>
</dbReference>